<dbReference type="AlphaFoldDB" id="A0A6J6D073"/>
<proteinExistence type="inferred from homology"/>
<dbReference type="GO" id="GO:0016787">
    <property type="term" value="F:hydrolase activity"/>
    <property type="evidence" value="ECO:0007669"/>
    <property type="project" value="UniProtKB-KW"/>
</dbReference>
<dbReference type="InterPro" id="IPR051601">
    <property type="entry name" value="Serine_prot/Carboxylest_S33"/>
</dbReference>
<gene>
    <name evidence="7" type="ORF">UFOPK1358_01921</name>
</gene>
<dbReference type="PROSITE" id="PS51257">
    <property type="entry name" value="PROKAR_LIPOPROTEIN"/>
    <property type="match status" value="1"/>
</dbReference>
<feature type="compositionally biased region" description="Polar residues" evidence="4">
    <location>
        <begin position="35"/>
        <end position="56"/>
    </location>
</feature>
<evidence type="ECO:0000313" key="7">
    <source>
        <dbReference type="EMBL" id="CAB4556019.1"/>
    </source>
</evidence>
<dbReference type="InterPro" id="IPR013595">
    <property type="entry name" value="Pept_S33_TAP-like_C"/>
</dbReference>
<dbReference type="InterPro" id="IPR029058">
    <property type="entry name" value="AB_hydrolase_fold"/>
</dbReference>
<feature type="region of interest" description="Disordered" evidence="4">
    <location>
        <begin position="35"/>
        <end position="65"/>
    </location>
</feature>
<reference evidence="7" key="1">
    <citation type="submission" date="2020-05" db="EMBL/GenBank/DDBJ databases">
        <authorList>
            <person name="Chiriac C."/>
            <person name="Salcher M."/>
            <person name="Ghai R."/>
            <person name="Kavagutti S V."/>
        </authorList>
    </citation>
    <scope>NUCLEOTIDE SEQUENCE</scope>
</reference>
<dbReference type="SUPFAM" id="SSF53474">
    <property type="entry name" value="alpha/beta-Hydrolases"/>
    <property type="match status" value="1"/>
</dbReference>
<feature type="domain" description="AB hydrolase-1" evidence="5">
    <location>
        <begin position="113"/>
        <end position="284"/>
    </location>
</feature>
<dbReference type="Pfam" id="PF00561">
    <property type="entry name" value="Abhydrolase_1"/>
    <property type="match status" value="1"/>
</dbReference>
<organism evidence="7">
    <name type="scientific">freshwater metagenome</name>
    <dbReference type="NCBI Taxonomy" id="449393"/>
    <lineage>
        <taxon>unclassified sequences</taxon>
        <taxon>metagenomes</taxon>
        <taxon>ecological metagenomes</taxon>
    </lineage>
</organism>
<dbReference type="Gene3D" id="3.40.50.1820">
    <property type="entry name" value="alpha/beta hydrolase"/>
    <property type="match status" value="1"/>
</dbReference>
<evidence type="ECO:0000256" key="3">
    <source>
        <dbReference type="ARBA" id="ARBA00022801"/>
    </source>
</evidence>
<keyword evidence="2" id="KW-0732">Signal</keyword>
<dbReference type="PANTHER" id="PTHR43248:SF29">
    <property type="entry name" value="TRIPEPTIDYL AMINOPEPTIDASE"/>
    <property type="match status" value="1"/>
</dbReference>
<accession>A0A6J6D073</accession>
<dbReference type="EMBL" id="CAEZSF010000268">
    <property type="protein sequence ID" value="CAB4556019.1"/>
    <property type="molecule type" value="Genomic_DNA"/>
</dbReference>
<comment type="similarity">
    <text evidence="1">Belongs to the peptidase S33 family.</text>
</comment>
<keyword evidence="3" id="KW-0378">Hydrolase</keyword>
<evidence type="ECO:0000259" key="5">
    <source>
        <dbReference type="Pfam" id="PF00561"/>
    </source>
</evidence>
<dbReference type="InterPro" id="IPR000073">
    <property type="entry name" value="AB_hydrolase_1"/>
</dbReference>
<dbReference type="PANTHER" id="PTHR43248">
    <property type="entry name" value="2-SUCCINYL-6-HYDROXY-2,4-CYCLOHEXADIENE-1-CARBOXYLATE SYNTHASE"/>
    <property type="match status" value="1"/>
</dbReference>
<protein>
    <submittedName>
        <fullName evidence="7">Unannotated protein</fullName>
    </submittedName>
</protein>
<feature type="domain" description="Peptidase S33 tripeptidyl aminopeptidase-like C-terminal" evidence="6">
    <location>
        <begin position="400"/>
        <end position="500"/>
    </location>
</feature>
<evidence type="ECO:0000256" key="1">
    <source>
        <dbReference type="ARBA" id="ARBA00010088"/>
    </source>
</evidence>
<name>A0A6J6D073_9ZZZZ</name>
<evidence type="ECO:0000256" key="2">
    <source>
        <dbReference type="ARBA" id="ARBA00022729"/>
    </source>
</evidence>
<evidence type="ECO:0000256" key="4">
    <source>
        <dbReference type="SAM" id="MobiDB-lite"/>
    </source>
</evidence>
<sequence>MTSRSFRSTTVARGLLAGLLAALLIGACADPNASSTASKASNQRVSDGSSGQTSVPDQPMSELDWSDCNVGRDTECATLQVPLDWEEPTGPKIGLALVRVLATGDRIGSLIGNPGGPGGSGLEFLGSDPFSEQLTRRFDTVSWDPRGVGKSTPVTCSDSVPDLLALDPDPDDSSEQAALDQAGETVSQECADSDLSLLEHISTVDVAKDLEAIRVALGDEPLNFLGFSYGTQIGQAYADLYPTKIRSMVLDGVVDPSLGFTEFLLGQTAAFDASFEENVSRCSEAGRDECGVRDLGEAYDQVHSLVEVAPMGSGDGELGPGELATAAIMTAYYEDGWQDLGPALAAGLEGDGSELRALADQYYDFGGYTAYAGVVCTDTPPPDSPAAYRRFADEARKVSPRFGGSVANELLPCATWPVEAAATAKAVTAPGAPPILVVGNTRDPATPYDNAVTVSESLESGVLVTAEISGHTAYGTNQCVTEIVDDYLINLAVPQVDPRCT</sequence>
<evidence type="ECO:0000259" key="6">
    <source>
        <dbReference type="Pfam" id="PF08386"/>
    </source>
</evidence>
<dbReference type="Pfam" id="PF08386">
    <property type="entry name" value="Abhydrolase_4"/>
    <property type="match status" value="1"/>
</dbReference>